<evidence type="ECO:0000313" key="2">
    <source>
        <dbReference type="EMBL" id="WXB19000.1"/>
    </source>
</evidence>
<dbReference type="CDD" id="cd02440">
    <property type="entry name" value="AdoMet_MTases"/>
    <property type="match status" value="1"/>
</dbReference>
<keyword evidence="2" id="KW-0489">Methyltransferase</keyword>
<sequence>MMMPLNALKLACRTVAFKLQRKNSDPTSDYDKAAATYDEYYSKYLGPSAQVLLDKLPVRQGDKILDLACGTGFFSHRLAAAIGPHGRLTAVDISGGMLERNRRGAQARALENIRFVQSDAMGVLRVTRAESLNGIVCGWGICYLDHAEFCIEVQRILRPNGFLGIIENKSTSLKKVSDLFRRVLVRNPDAIVKNIAIDLPKDASHLVRTLCKRGLVAIDSWDGAVSVPCMRGVDVAEYVVKSGAAAGFIDALDPAMADRIIRELAIAVDDERRRGGEVPVTHEYCALVAKRA</sequence>
<dbReference type="InterPro" id="IPR029063">
    <property type="entry name" value="SAM-dependent_MTases_sf"/>
</dbReference>
<dbReference type="PANTHER" id="PTHR42912:SF93">
    <property type="entry name" value="N6-ADENOSINE-METHYLTRANSFERASE TMT1A"/>
    <property type="match status" value="1"/>
</dbReference>
<gene>
    <name evidence="2" type="ORF">LZC94_17395</name>
</gene>
<dbReference type="SUPFAM" id="SSF53335">
    <property type="entry name" value="S-adenosyl-L-methionine-dependent methyltransferases"/>
    <property type="match status" value="1"/>
</dbReference>
<evidence type="ECO:0000259" key="1">
    <source>
        <dbReference type="Pfam" id="PF13649"/>
    </source>
</evidence>
<dbReference type="RefSeq" id="WP_394828625.1">
    <property type="nucleotide sequence ID" value="NZ_CP089984.1"/>
</dbReference>
<accession>A0ABZ2M921</accession>
<dbReference type="Proteomes" id="UP001370348">
    <property type="component" value="Chromosome"/>
</dbReference>
<name>A0ABZ2M921_9BACT</name>
<dbReference type="EMBL" id="CP089984">
    <property type="protein sequence ID" value="WXB19000.1"/>
    <property type="molecule type" value="Genomic_DNA"/>
</dbReference>
<evidence type="ECO:0000313" key="3">
    <source>
        <dbReference type="Proteomes" id="UP001370348"/>
    </source>
</evidence>
<dbReference type="GO" id="GO:0032259">
    <property type="term" value="P:methylation"/>
    <property type="evidence" value="ECO:0007669"/>
    <property type="project" value="UniProtKB-KW"/>
</dbReference>
<proteinExistence type="predicted"/>
<dbReference type="PANTHER" id="PTHR42912">
    <property type="entry name" value="METHYLTRANSFERASE"/>
    <property type="match status" value="1"/>
</dbReference>
<keyword evidence="3" id="KW-1185">Reference proteome</keyword>
<feature type="domain" description="Methyltransferase" evidence="1">
    <location>
        <begin position="64"/>
        <end position="161"/>
    </location>
</feature>
<dbReference type="Pfam" id="PF13649">
    <property type="entry name" value="Methyltransf_25"/>
    <property type="match status" value="1"/>
</dbReference>
<dbReference type="Gene3D" id="3.40.50.150">
    <property type="entry name" value="Vaccinia Virus protein VP39"/>
    <property type="match status" value="1"/>
</dbReference>
<dbReference type="InterPro" id="IPR050508">
    <property type="entry name" value="Methyltransf_Superfamily"/>
</dbReference>
<dbReference type="GO" id="GO:0008168">
    <property type="term" value="F:methyltransferase activity"/>
    <property type="evidence" value="ECO:0007669"/>
    <property type="project" value="UniProtKB-KW"/>
</dbReference>
<organism evidence="2 3">
    <name type="scientific">Pendulispora albinea</name>
    <dbReference type="NCBI Taxonomy" id="2741071"/>
    <lineage>
        <taxon>Bacteria</taxon>
        <taxon>Pseudomonadati</taxon>
        <taxon>Myxococcota</taxon>
        <taxon>Myxococcia</taxon>
        <taxon>Myxococcales</taxon>
        <taxon>Sorangiineae</taxon>
        <taxon>Pendulisporaceae</taxon>
        <taxon>Pendulispora</taxon>
    </lineage>
</organism>
<keyword evidence="2" id="KW-0808">Transferase</keyword>
<reference evidence="2 3" key="1">
    <citation type="submission" date="2021-12" db="EMBL/GenBank/DDBJ databases">
        <title>Discovery of the Pendulisporaceae a myxobacterial family with distinct sporulation behavior and unique specialized metabolism.</title>
        <authorList>
            <person name="Garcia R."/>
            <person name="Popoff A."/>
            <person name="Bader C.D."/>
            <person name="Loehr J."/>
            <person name="Walesch S."/>
            <person name="Walt C."/>
            <person name="Boldt J."/>
            <person name="Bunk B."/>
            <person name="Haeckl F.J.F.P.J."/>
            <person name="Gunesch A.P."/>
            <person name="Birkelbach J."/>
            <person name="Nuebel U."/>
            <person name="Pietschmann T."/>
            <person name="Bach T."/>
            <person name="Mueller R."/>
        </authorList>
    </citation>
    <scope>NUCLEOTIDE SEQUENCE [LARGE SCALE GENOMIC DNA]</scope>
    <source>
        <strain evidence="2 3">MSr11954</strain>
    </source>
</reference>
<protein>
    <submittedName>
        <fullName evidence="2">Methyltransferase domain-containing protein</fullName>
    </submittedName>
</protein>
<dbReference type="InterPro" id="IPR041698">
    <property type="entry name" value="Methyltransf_25"/>
</dbReference>